<accession>A0A673YNM8</accession>
<evidence type="ECO:0000313" key="4">
    <source>
        <dbReference type="Proteomes" id="UP000472277"/>
    </source>
</evidence>
<reference evidence="3" key="1">
    <citation type="submission" date="2025-08" db="UniProtKB">
        <authorList>
            <consortium name="Ensembl"/>
        </authorList>
    </citation>
    <scope>IDENTIFICATION</scope>
</reference>
<dbReference type="PANTHER" id="PTHR16213">
    <property type="entry name" value="SELENOPROTEIN N"/>
    <property type="match status" value="1"/>
</dbReference>
<keyword evidence="1" id="KW-0732">Signal</keyword>
<protein>
    <submittedName>
        <fullName evidence="3">Selenoprotein N</fullName>
    </submittedName>
</protein>
<sequence>VLMAVIFLLNSLIVFLQQEVALKALGTEGLFLFSSLDTDHDLYLSPEEFKLVAEKLTGISPPADFEEEVTHDRNGETLTLEAKMQPLQLDTMTKSKDGFLGVTHSSLSGLRSWQSPAVSSMSFSASQFRAFLPPKNKGEVGDTWWVIQSELNIFTGYLPNNRYHPPAPRGKEVLIHSLLSMFHPRPFIKSRFAPQGTVACIRAASDFYLDIVFRIHAEFQLNDVPDFPFWFTPGQFTGNIVLSRDSSHVRQFTLYVPNDRTLNVDMEWLYGATENSNMEVDIGYLPQMELRAAGPSTPSFIQDEEGNIIDSRGGGSDPVQFVFEDIHWTSEISREEAARRLEVTFYPFKKVSYLPFSEAFQQAQEESETVHLSPVLALLNQSFVSSWSLVKELEDMQQNPVESQRARLHLEKYNFPVEMMVALPNGTIVHHINANYFLDQTSMKPEEEAATFSFSGGFEDPSTATYINFLKEGLEKAKEHLAQ</sequence>
<organism evidence="3 4">
    <name type="scientific">Salmo trutta</name>
    <name type="common">Brown trout</name>
    <dbReference type="NCBI Taxonomy" id="8032"/>
    <lineage>
        <taxon>Eukaryota</taxon>
        <taxon>Metazoa</taxon>
        <taxon>Chordata</taxon>
        <taxon>Craniata</taxon>
        <taxon>Vertebrata</taxon>
        <taxon>Euteleostomi</taxon>
        <taxon>Actinopterygii</taxon>
        <taxon>Neopterygii</taxon>
        <taxon>Teleostei</taxon>
        <taxon>Protacanthopterygii</taxon>
        <taxon>Salmoniformes</taxon>
        <taxon>Salmonidae</taxon>
        <taxon>Salmoninae</taxon>
        <taxon>Salmo</taxon>
    </lineage>
</organism>
<dbReference type="GO" id="GO:0048741">
    <property type="term" value="P:skeletal muscle fiber development"/>
    <property type="evidence" value="ECO:0007669"/>
    <property type="project" value="TreeGrafter"/>
</dbReference>
<feature type="chain" id="PRO_5025569763" evidence="1">
    <location>
        <begin position="19"/>
        <end position="483"/>
    </location>
</feature>
<proteinExistence type="predicted"/>
<feature type="domain" description="EF-hand" evidence="2">
    <location>
        <begin position="32"/>
        <end position="59"/>
    </location>
</feature>
<dbReference type="PROSITE" id="PS50222">
    <property type="entry name" value="EF_HAND_2"/>
    <property type="match status" value="1"/>
</dbReference>
<dbReference type="GO" id="GO:0005509">
    <property type="term" value="F:calcium ion binding"/>
    <property type="evidence" value="ECO:0007669"/>
    <property type="project" value="InterPro"/>
</dbReference>
<evidence type="ECO:0000259" key="2">
    <source>
        <dbReference type="PROSITE" id="PS50222"/>
    </source>
</evidence>
<dbReference type="AlphaFoldDB" id="A0A673YNM8"/>
<dbReference type="InterPro" id="IPR002048">
    <property type="entry name" value="EF_hand_dom"/>
</dbReference>
<evidence type="ECO:0000256" key="1">
    <source>
        <dbReference type="SAM" id="SignalP"/>
    </source>
</evidence>
<dbReference type="PANTHER" id="PTHR16213:SF78">
    <property type="entry name" value="SELENOPROTEIN N"/>
    <property type="match status" value="1"/>
</dbReference>
<dbReference type="GeneTree" id="ENSGT00940000164027"/>
<dbReference type="GO" id="GO:0005789">
    <property type="term" value="C:endoplasmic reticulum membrane"/>
    <property type="evidence" value="ECO:0007669"/>
    <property type="project" value="TreeGrafter"/>
</dbReference>
<dbReference type="Ensembl" id="ENSSTUT00000037898.1">
    <property type="protein sequence ID" value="ENSSTUP00000036261.1"/>
    <property type="gene ID" value="ENSSTUG00000014907.1"/>
</dbReference>
<reference evidence="3" key="2">
    <citation type="submission" date="2025-09" db="UniProtKB">
        <authorList>
            <consortium name="Ensembl"/>
        </authorList>
    </citation>
    <scope>IDENTIFICATION</scope>
</reference>
<dbReference type="Proteomes" id="UP000472277">
    <property type="component" value="Chromosome 33"/>
</dbReference>
<feature type="signal peptide" evidence="1">
    <location>
        <begin position="1"/>
        <end position="18"/>
    </location>
</feature>
<dbReference type="GO" id="GO:0055074">
    <property type="term" value="P:calcium ion homeostasis"/>
    <property type="evidence" value="ECO:0007669"/>
    <property type="project" value="TreeGrafter"/>
</dbReference>
<evidence type="ECO:0000313" key="3">
    <source>
        <dbReference type="Ensembl" id="ENSSTUP00000036261.1"/>
    </source>
</evidence>
<name>A0A673YNM8_SALTR</name>
<gene>
    <name evidence="3" type="primary">selenon</name>
</gene>
<keyword evidence="4" id="KW-1185">Reference proteome</keyword>